<dbReference type="EMBL" id="SMLL01000007">
    <property type="protein sequence ID" value="TFY97309.1"/>
    <property type="molecule type" value="Genomic_DNA"/>
</dbReference>
<dbReference type="GO" id="GO:0015627">
    <property type="term" value="C:type II protein secretion system complex"/>
    <property type="evidence" value="ECO:0007669"/>
    <property type="project" value="InterPro"/>
</dbReference>
<dbReference type="OrthoDB" id="8687363at2"/>
<dbReference type="AlphaFoldDB" id="A0A4Z0BFY0"/>
<reference evidence="1 2" key="1">
    <citation type="submission" date="2019-03" db="EMBL/GenBank/DDBJ databases">
        <title>Ramlibacter rhizophilus CCTCC AB2015357, whole genome shotgun sequence.</title>
        <authorList>
            <person name="Zhang X."/>
            <person name="Feng G."/>
            <person name="Zhu H."/>
        </authorList>
    </citation>
    <scope>NUCLEOTIDE SEQUENCE [LARGE SCALE GENOMIC DNA]</scope>
    <source>
        <strain evidence="1 2">CCTCC AB2015357</strain>
    </source>
</reference>
<evidence type="ECO:0000313" key="2">
    <source>
        <dbReference type="Proteomes" id="UP000297564"/>
    </source>
</evidence>
<dbReference type="Proteomes" id="UP000297564">
    <property type="component" value="Unassembled WGS sequence"/>
</dbReference>
<dbReference type="RefSeq" id="WP_135286476.1">
    <property type="nucleotide sequence ID" value="NZ_SMLL01000007.1"/>
</dbReference>
<keyword evidence="2" id="KW-1185">Reference proteome</keyword>
<sequence>MNARSTAAFGPLRQRWSGLAPRERRLVAIALAVVGAALLWWLAIGPALATLGSAAARHQALDAQLLRMRGLQAQAEQLKSEPRQGHEESVRALEAATRDQLGNTARLVVAGDRATLTLSGTPAGALAQWFTQARVNARALPAEARLTRNAAGAWDGTLVVSLPPR</sequence>
<evidence type="ECO:0000313" key="1">
    <source>
        <dbReference type="EMBL" id="TFY97309.1"/>
    </source>
</evidence>
<name>A0A4Z0BFY0_9BURK</name>
<proteinExistence type="predicted"/>
<protein>
    <submittedName>
        <fullName evidence="1">Type II secretion system protein M</fullName>
    </submittedName>
</protein>
<dbReference type="Pfam" id="PF04612">
    <property type="entry name" value="T2SSM"/>
    <property type="match status" value="1"/>
</dbReference>
<organism evidence="1 2">
    <name type="scientific">Ramlibacter rhizophilus</name>
    <dbReference type="NCBI Taxonomy" id="1781167"/>
    <lineage>
        <taxon>Bacteria</taxon>
        <taxon>Pseudomonadati</taxon>
        <taxon>Pseudomonadota</taxon>
        <taxon>Betaproteobacteria</taxon>
        <taxon>Burkholderiales</taxon>
        <taxon>Comamonadaceae</taxon>
        <taxon>Ramlibacter</taxon>
    </lineage>
</organism>
<gene>
    <name evidence="1" type="ORF">EZ242_17420</name>
</gene>
<comment type="caution">
    <text evidence="1">The sequence shown here is derived from an EMBL/GenBank/DDBJ whole genome shotgun (WGS) entry which is preliminary data.</text>
</comment>
<dbReference type="GO" id="GO:0015628">
    <property type="term" value="P:protein secretion by the type II secretion system"/>
    <property type="evidence" value="ECO:0007669"/>
    <property type="project" value="InterPro"/>
</dbReference>
<dbReference type="InterPro" id="IPR007690">
    <property type="entry name" value="T2SS_GspM"/>
</dbReference>
<accession>A0A4Z0BFY0</accession>